<keyword evidence="3" id="KW-1185">Reference proteome</keyword>
<feature type="compositionally biased region" description="Low complexity" evidence="1">
    <location>
        <begin position="208"/>
        <end position="223"/>
    </location>
</feature>
<dbReference type="OrthoDB" id="4775737at2759"/>
<reference evidence="2" key="1">
    <citation type="submission" date="2016-03" db="EMBL/GenBank/DDBJ databases">
        <title>Draft genome sequence of Rosellinia necatrix.</title>
        <authorList>
            <person name="Kanematsu S."/>
        </authorList>
    </citation>
    <scope>NUCLEOTIDE SEQUENCE [LARGE SCALE GENOMIC DNA]</scope>
    <source>
        <strain evidence="2">W97</strain>
    </source>
</reference>
<evidence type="ECO:0000313" key="2">
    <source>
        <dbReference type="EMBL" id="GAP88431.2"/>
    </source>
</evidence>
<protein>
    <submittedName>
        <fullName evidence="2">Uncharacterized protein</fullName>
    </submittedName>
</protein>
<dbReference type="Proteomes" id="UP000054516">
    <property type="component" value="Unassembled WGS sequence"/>
</dbReference>
<feature type="region of interest" description="Disordered" evidence="1">
    <location>
        <begin position="364"/>
        <end position="390"/>
    </location>
</feature>
<dbReference type="AlphaFoldDB" id="A0A1W2TJM8"/>
<feature type="compositionally biased region" description="Acidic residues" evidence="1">
    <location>
        <begin position="187"/>
        <end position="204"/>
    </location>
</feature>
<accession>A0A1W2TJM8</accession>
<organism evidence="2">
    <name type="scientific">Rosellinia necatrix</name>
    <name type="common">White root-rot fungus</name>
    <dbReference type="NCBI Taxonomy" id="77044"/>
    <lineage>
        <taxon>Eukaryota</taxon>
        <taxon>Fungi</taxon>
        <taxon>Dikarya</taxon>
        <taxon>Ascomycota</taxon>
        <taxon>Pezizomycotina</taxon>
        <taxon>Sordariomycetes</taxon>
        <taxon>Xylariomycetidae</taxon>
        <taxon>Xylariales</taxon>
        <taxon>Xylariaceae</taxon>
        <taxon>Rosellinia</taxon>
    </lineage>
</organism>
<evidence type="ECO:0000313" key="3">
    <source>
        <dbReference type="Proteomes" id="UP000054516"/>
    </source>
</evidence>
<feature type="compositionally biased region" description="Acidic residues" evidence="1">
    <location>
        <begin position="158"/>
        <end position="179"/>
    </location>
</feature>
<feature type="region of interest" description="Disordered" evidence="1">
    <location>
        <begin position="147"/>
        <end position="223"/>
    </location>
</feature>
<dbReference type="EMBL" id="DF977474">
    <property type="protein sequence ID" value="GAP88431.2"/>
    <property type="molecule type" value="Genomic_DNA"/>
</dbReference>
<name>A0A1W2TJM8_ROSNE</name>
<evidence type="ECO:0000256" key="1">
    <source>
        <dbReference type="SAM" id="MobiDB-lite"/>
    </source>
</evidence>
<sequence length="390" mass="44237">MVEHELRRSLLRNKFQSYIFDLVDRQKFLHYHTEMLVRGDRQTRRDFRFLQRWYTQILDLPLERVREYMRLVDVDDLEGFAVPPITRPFGPEDECEDEDEDEDDEPETPSDSDEPGGGLSVAEEMMASMGFATIEELDACLRETLTAGEGGKTSGAESYDDDGFYIGDDNEDDNDDAPDECGRDGYETDNDNDDEEEEEDEDELLLATSPSTSSTSSQYSDYQHYDPTLRLARARPRRAPPPPPLSGALVGLLKILGVDTTTTASGAPRRPLAGPAALTAREFEDAARDWADALGAAKRREARRYRAVCEPWAEAAVLDGWDDVHARFHWQSEGLFLARLAELLYKDRFERARAVFWIEVQHPPRRSGGGASSRRAAERSGSPLRRQYFP</sequence>
<feature type="compositionally biased region" description="Acidic residues" evidence="1">
    <location>
        <begin position="91"/>
        <end position="114"/>
    </location>
</feature>
<gene>
    <name evidence="2" type="ORF">SAMD00023353_2901100</name>
</gene>
<proteinExistence type="predicted"/>
<feature type="region of interest" description="Disordered" evidence="1">
    <location>
        <begin position="82"/>
        <end position="119"/>
    </location>
</feature>